<dbReference type="EMBL" id="GL945475">
    <property type="protein sequence ID" value="EGO03522.1"/>
    <property type="molecule type" value="Genomic_DNA"/>
</dbReference>
<dbReference type="HOGENOM" id="CLU_3147325_0_0_1"/>
<evidence type="ECO:0000313" key="1">
    <source>
        <dbReference type="EMBL" id="EGO03522.1"/>
    </source>
</evidence>
<organism evidence="2">
    <name type="scientific">Serpula lacrymans var. lacrymans (strain S7.3)</name>
    <name type="common">Dry rot fungus</name>
    <dbReference type="NCBI Taxonomy" id="936435"/>
    <lineage>
        <taxon>Eukaryota</taxon>
        <taxon>Fungi</taxon>
        <taxon>Dikarya</taxon>
        <taxon>Basidiomycota</taxon>
        <taxon>Agaricomycotina</taxon>
        <taxon>Agaricomycetes</taxon>
        <taxon>Agaricomycetidae</taxon>
        <taxon>Boletales</taxon>
        <taxon>Coniophorineae</taxon>
        <taxon>Serpulaceae</taxon>
        <taxon>Serpula</taxon>
    </lineage>
</organism>
<proteinExistence type="predicted"/>
<dbReference type="InParanoid" id="F8PK68"/>
<keyword evidence="2" id="KW-1185">Reference proteome</keyword>
<gene>
    <name evidence="1" type="ORF">SERLA73DRAFT_129866</name>
</gene>
<name>F8PK68_SERL3</name>
<protein>
    <submittedName>
        <fullName evidence="1">Uncharacterized protein</fullName>
    </submittedName>
</protein>
<evidence type="ECO:0000313" key="2">
    <source>
        <dbReference type="Proteomes" id="UP000008063"/>
    </source>
</evidence>
<dbReference type="Proteomes" id="UP000008063">
    <property type="component" value="Unassembled WGS sequence"/>
</dbReference>
<dbReference type="AlphaFoldDB" id="F8PK68"/>
<accession>F8PK68</accession>
<sequence>QDLVKSGHPSLKIHTSGVLERSVRSVIVATDKLFTKFFHSYILYTLFYI</sequence>
<reference evidence="2" key="1">
    <citation type="journal article" date="2011" name="Science">
        <title>The plant cell wall-decomposing machinery underlies the functional diversity of forest fungi.</title>
        <authorList>
            <person name="Eastwood D.C."/>
            <person name="Floudas D."/>
            <person name="Binder M."/>
            <person name="Majcherczyk A."/>
            <person name="Schneider P."/>
            <person name="Aerts A."/>
            <person name="Asiegbu F.O."/>
            <person name="Baker S.E."/>
            <person name="Barry K."/>
            <person name="Bendiksby M."/>
            <person name="Blumentritt M."/>
            <person name="Coutinho P.M."/>
            <person name="Cullen D."/>
            <person name="de Vries R.P."/>
            <person name="Gathman A."/>
            <person name="Goodell B."/>
            <person name="Henrissat B."/>
            <person name="Ihrmark K."/>
            <person name="Kauserud H."/>
            <person name="Kohler A."/>
            <person name="LaButti K."/>
            <person name="Lapidus A."/>
            <person name="Lavin J.L."/>
            <person name="Lee Y.-H."/>
            <person name="Lindquist E."/>
            <person name="Lilly W."/>
            <person name="Lucas S."/>
            <person name="Morin E."/>
            <person name="Murat C."/>
            <person name="Oguiza J.A."/>
            <person name="Park J."/>
            <person name="Pisabarro A.G."/>
            <person name="Riley R."/>
            <person name="Rosling A."/>
            <person name="Salamov A."/>
            <person name="Schmidt O."/>
            <person name="Schmutz J."/>
            <person name="Skrede I."/>
            <person name="Stenlid J."/>
            <person name="Wiebenga A."/>
            <person name="Xie X."/>
            <person name="Kuees U."/>
            <person name="Hibbett D.S."/>
            <person name="Hoffmeister D."/>
            <person name="Hoegberg N."/>
            <person name="Martin F."/>
            <person name="Grigoriev I.V."/>
            <person name="Watkinson S.C."/>
        </authorList>
    </citation>
    <scope>NUCLEOTIDE SEQUENCE [LARGE SCALE GENOMIC DNA]</scope>
    <source>
        <strain evidence="2">strain S7.3</strain>
    </source>
</reference>
<feature type="non-terminal residue" evidence="1">
    <location>
        <position position="1"/>
    </location>
</feature>